<proteinExistence type="predicted"/>
<reference evidence="1 2" key="1">
    <citation type="submission" date="2018-06" db="EMBL/GenBank/DDBJ databases">
        <title>Genomic Encyclopedia of Archaeal and Bacterial Type Strains, Phase II (KMG-II): from individual species to whole genera.</title>
        <authorList>
            <person name="Goeker M."/>
        </authorList>
    </citation>
    <scope>NUCLEOTIDE SEQUENCE [LARGE SCALE GENOMIC DNA]</scope>
    <source>
        <strain evidence="1 2">JCM 11668</strain>
    </source>
</reference>
<protein>
    <submittedName>
        <fullName evidence="1">Uncharacterized protein</fullName>
    </submittedName>
</protein>
<keyword evidence="2" id="KW-1185">Reference proteome</keyword>
<evidence type="ECO:0000313" key="2">
    <source>
        <dbReference type="Proteomes" id="UP000248148"/>
    </source>
</evidence>
<dbReference type="EMBL" id="QJTI01000005">
    <property type="protein sequence ID" value="PYF03906.1"/>
    <property type="molecule type" value="Genomic_DNA"/>
</dbReference>
<organism evidence="1 2">
    <name type="scientific">Rhodopseudomonas faecalis</name>
    <dbReference type="NCBI Taxonomy" id="99655"/>
    <lineage>
        <taxon>Bacteria</taxon>
        <taxon>Pseudomonadati</taxon>
        <taxon>Pseudomonadota</taxon>
        <taxon>Alphaproteobacteria</taxon>
        <taxon>Hyphomicrobiales</taxon>
        <taxon>Nitrobacteraceae</taxon>
        <taxon>Rhodopseudomonas</taxon>
    </lineage>
</organism>
<dbReference type="AlphaFoldDB" id="A0A318TGS4"/>
<gene>
    <name evidence="1" type="ORF">BJ122_105164</name>
</gene>
<evidence type="ECO:0000313" key="1">
    <source>
        <dbReference type="EMBL" id="PYF03906.1"/>
    </source>
</evidence>
<sequence length="105" mass="12245">MAYHKGIRDRDGLDFDIALRLKGIIESCGVDRDDILCFKNPKTIEALTNDDLTSEYTEENFNYARIGGIDRRKWNDGRELAKRISCMREPVVFMDSLFLFCFRAK</sequence>
<dbReference type="Proteomes" id="UP000248148">
    <property type="component" value="Unassembled WGS sequence"/>
</dbReference>
<comment type="caution">
    <text evidence="1">The sequence shown here is derived from an EMBL/GenBank/DDBJ whole genome shotgun (WGS) entry which is preliminary data.</text>
</comment>
<name>A0A318TGS4_9BRAD</name>
<accession>A0A318TGS4</accession>